<dbReference type="InterPro" id="IPR034086">
    <property type="entry name" value="PMEI_plant"/>
</dbReference>
<dbReference type="InterPro" id="IPR035513">
    <property type="entry name" value="Invertase/methylesterase_inhib"/>
</dbReference>
<keyword evidence="1 4" id="KW-0732">Signal</keyword>
<dbReference type="SUPFAM" id="SSF101148">
    <property type="entry name" value="Plant invertase/pectin methylesterase inhibitor"/>
    <property type="match status" value="1"/>
</dbReference>
<evidence type="ECO:0000256" key="4">
    <source>
        <dbReference type="SAM" id="SignalP"/>
    </source>
</evidence>
<dbReference type="SMR" id="A0A078F4P6"/>
<dbReference type="Proteomes" id="UP001295469">
    <property type="component" value="Chromosome A05"/>
</dbReference>
<dbReference type="GO" id="GO:0009505">
    <property type="term" value="C:plant-type cell wall"/>
    <property type="evidence" value="ECO:0000318"/>
    <property type="project" value="GO_Central"/>
</dbReference>
<feature type="signal peptide" evidence="4">
    <location>
        <begin position="1"/>
        <end position="29"/>
    </location>
</feature>
<sequence>MKLKMEFSSIIAKLLLLTTLVTTLVISRANEELMMQLCHNSDNPTLCLRCLSSDPTAPKADHVELARIILRCVNSHLITLTNNTSTLAPKHRRDPKAAAALKQCGLGYATAKRGVGKVDAHLIAGDYDKAAYDVSMTVEAPPVSCRASLVTLNFNLPSSFRYHTEVYLALTQALLRIIDRF</sequence>
<evidence type="ECO:0000313" key="8">
    <source>
        <dbReference type="Proteomes" id="UP000028999"/>
    </source>
</evidence>
<dbReference type="PaxDb" id="3708-A0A078F4P6"/>
<proteinExistence type="inferred from homology"/>
<evidence type="ECO:0000256" key="2">
    <source>
        <dbReference type="ARBA" id="ARBA00023157"/>
    </source>
</evidence>
<evidence type="ECO:0000313" key="7">
    <source>
        <dbReference type="EMBL" id="CDY08396.1"/>
    </source>
</evidence>
<accession>A0A078F4P6</accession>
<name>A0A078F4P6_BRANA</name>
<dbReference type="Pfam" id="PF04043">
    <property type="entry name" value="PMEI"/>
    <property type="match status" value="1"/>
</dbReference>
<dbReference type="SMART" id="SM00856">
    <property type="entry name" value="PMEI"/>
    <property type="match status" value="1"/>
</dbReference>
<reference evidence="7 8" key="1">
    <citation type="journal article" date="2014" name="Science">
        <title>Plant genetics. Early allopolyploid evolution in the post-Neolithic Brassica napus oilseed genome.</title>
        <authorList>
            <person name="Chalhoub B."/>
            <person name="Denoeud F."/>
            <person name="Liu S."/>
            <person name="Parkin I.A."/>
            <person name="Tang H."/>
            <person name="Wang X."/>
            <person name="Chiquet J."/>
            <person name="Belcram H."/>
            <person name="Tong C."/>
            <person name="Samans B."/>
            <person name="Correa M."/>
            <person name="Da Silva C."/>
            <person name="Just J."/>
            <person name="Falentin C."/>
            <person name="Koh C.S."/>
            <person name="Le Clainche I."/>
            <person name="Bernard M."/>
            <person name="Bento P."/>
            <person name="Noel B."/>
            <person name="Labadie K."/>
            <person name="Alberti A."/>
            <person name="Charles M."/>
            <person name="Arnaud D."/>
            <person name="Guo H."/>
            <person name="Daviaud C."/>
            <person name="Alamery S."/>
            <person name="Jabbari K."/>
            <person name="Zhao M."/>
            <person name="Edger P.P."/>
            <person name="Chelaifa H."/>
            <person name="Tack D."/>
            <person name="Lassalle G."/>
            <person name="Mestiri I."/>
            <person name="Schnel N."/>
            <person name="Le Paslier M.C."/>
            <person name="Fan G."/>
            <person name="Renault V."/>
            <person name="Bayer P.E."/>
            <person name="Golicz A.A."/>
            <person name="Manoli S."/>
            <person name="Lee T.H."/>
            <person name="Thi V.H."/>
            <person name="Chalabi S."/>
            <person name="Hu Q."/>
            <person name="Fan C."/>
            <person name="Tollenaere R."/>
            <person name="Lu Y."/>
            <person name="Battail C."/>
            <person name="Shen J."/>
            <person name="Sidebottom C.H."/>
            <person name="Wang X."/>
            <person name="Canaguier A."/>
            <person name="Chauveau A."/>
            <person name="Berard A."/>
            <person name="Deniot G."/>
            <person name="Guan M."/>
            <person name="Liu Z."/>
            <person name="Sun F."/>
            <person name="Lim Y.P."/>
            <person name="Lyons E."/>
            <person name="Town C.D."/>
            <person name="Bancroft I."/>
            <person name="Wang X."/>
            <person name="Meng J."/>
            <person name="Ma J."/>
            <person name="Pires J.C."/>
            <person name="King G.J."/>
            <person name="Brunel D."/>
            <person name="Delourme R."/>
            <person name="Renard M."/>
            <person name="Aury J.M."/>
            <person name="Adams K.L."/>
            <person name="Batley J."/>
            <person name="Snowdon R.J."/>
            <person name="Tost J."/>
            <person name="Edwards D."/>
            <person name="Zhou Y."/>
            <person name="Hua W."/>
            <person name="Sharpe A.G."/>
            <person name="Paterson A.H."/>
            <person name="Guan C."/>
            <person name="Wincker P."/>
        </authorList>
    </citation>
    <scope>NUCLEOTIDE SEQUENCE [LARGE SCALE GENOMIC DNA]</scope>
    <source>
        <strain evidence="8">cv. Darmor-bzh</strain>
    </source>
</reference>
<dbReference type="InterPro" id="IPR006501">
    <property type="entry name" value="Pectinesterase_inhib_dom"/>
</dbReference>
<dbReference type="AlphaFoldDB" id="A0A078F4P6"/>
<dbReference type="EMBL" id="LK031986">
    <property type="protein sequence ID" value="CDY08396.1"/>
    <property type="molecule type" value="Genomic_DNA"/>
</dbReference>
<dbReference type="Proteomes" id="UP000028999">
    <property type="component" value="Unassembled WGS sequence"/>
</dbReference>
<keyword evidence="8" id="KW-1185">Reference proteome</keyword>
<feature type="chain" id="PRO_5040665240" evidence="4">
    <location>
        <begin position="30"/>
        <end position="181"/>
    </location>
</feature>
<dbReference type="GO" id="GO:0046910">
    <property type="term" value="F:pectinesterase inhibitor activity"/>
    <property type="evidence" value="ECO:0007669"/>
    <property type="project" value="InterPro"/>
</dbReference>
<evidence type="ECO:0000259" key="5">
    <source>
        <dbReference type="SMART" id="SM00856"/>
    </source>
</evidence>
<reference evidence="7" key="2">
    <citation type="submission" date="2014-06" db="EMBL/GenBank/DDBJ databases">
        <authorList>
            <person name="Genoscope - CEA"/>
        </authorList>
    </citation>
    <scope>NUCLEOTIDE SEQUENCE</scope>
</reference>
<reference evidence="6" key="3">
    <citation type="submission" date="2021-01" db="EMBL/GenBank/DDBJ databases">
        <authorList>
            <consortium name="Genoscope - CEA"/>
            <person name="William W."/>
        </authorList>
    </citation>
    <scope>NUCLEOTIDE SEQUENCE</scope>
</reference>
<dbReference type="FunFam" id="1.20.140.40:FF:000008">
    <property type="entry name" value="Invertase/pectin methylesterase inhibitor family protein"/>
    <property type="match status" value="1"/>
</dbReference>
<organism evidence="7 8">
    <name type="scientific">Brassica napus</name>
    <name type="common">Rape</name>
    <dbReference type="NCBI Taxonomy" id="3708"/>
    <lineage>
        <taxon>Eukaryota</taxon>
        <taxon>Viridiplantae</taxon>
        <taxon>Streptophyta</taxon>
        <taxon>Embryophyta</taxon>
        <taxon>Tracheophyta</taxon>
        <taxon>Spermatophyta</taxon>
        <taxon>Magnoliopsida</taxon>
        <taxon>eudicotyledons</taxon>
        <taxon>Gunneridae</taxon>
        <taxon>Pentapetalae</taxon>
        <taxon>rosids</taxon>
        <taxon>malvids</taxon>
        <taxon>Brassicales</taxon>
        <taxon>Brassicaceae</taxon>
        <taxon>Brassiceae</taxon>
        <taxon>Brassica</taxon>
    </lineage>
</organism>
<evidence type="ECO:0000256" key="1">
    <source>
        <dbReference type="ARBA" id="ARBA00022729"/>
    </source>
</evidence>
<dbReference type="STRING" id="3708.A0A078F4P6"/>
<dbReference type="KEGG" id="bna:106345424"/>
<dbReference type="PANTHER" id="PTHR35357">
    <property type="entry name" value="OS02G0537100 PROTEIN"/>
    <property type="match status" value="1"/>
</dbReference>
<dbReference type="GO" id="GO:0009827">
    <property type="term" value="P:plant-type cell wall modification"/>
    <property type="evidence" value="ECO:0000318"/>
    <property type="project" value="GO_Central"/>
</dbReference>
<dbReference type="CDD" id="cd15797">
    <property type="entry name" value="PMEI"/>
    <property type="match status" value="1"/>
</dbReference>
<dbReference type="EMBL" id="HG994359">
    <property type="protein sequence ID" value="CAF2101861.1"/>
    <property type="molecule type" value="Genomic_DNA"/>
</dbReference>
<dbReference type="OMA" id="MQQCHNS"/>
<gene>
    <name evidence="7" type="primary">BnaA05g26320D</name>
    <name evidence="6" type="ORF">DARMORV10_A05P36620.1</name>
    <name evidence="7" type="ORF">GSBRNA2T00000148001</name>
</gene>
<comment type="similarity">
    <text evidence="3">Belongs to the PMEI family.</text>
</comment>
<feature type="domain" description="Pectinesterase inhibitor" evidence="5">
    <location>
        <begin position="29"/>
        <end position="170"/>
    </location>
</feature>
<keyword evidence="2" id="KW-1015">Disulfide bond</keyword>
<dbReference type="OrthoDB" id="1866975at2759"/>
<evidence type="ECO:0000313" key="6">
    <source>
        <dbReference type="EMBL" id="CAF2101861.1"/>
    </source>
</evidence>
<dbReference type="GO" id="GO:0004857">
    <property type="term" value="F:enzyme inhibitor activity"/>
    <property type="evidence" value="ECO:0000318"/>
    <property type="project" value="GO_Central"/>
</dbReference>
<dbReference type="NCBIfam" id="TIGR01614">
    <property type="entry name" value="PME_inhib"/>
    <property type="match status" value="1"/>
</dbReference>
<dbReference type="PANTHER" id="PTHR35357:SF8">
    <property type="entry name" value="OS01G0111000 PROTEIN"/>
    <property type="match status" value="1"/>
</dbReference>
<evidence type="ECO:0000256" key="3">
    <source>
        <dbReference type="ARBA" id="ARBA00038471"/>
    </source>
</evidence>
<dbReference type="Gene3D" id="1.20.140.40">
    <property type="entry name" value="Invertase/pectin methylesterase inhibitor family protein"/>
    <property type="match status" value="1"/>
</dbReference>
<protein>
    <submittedName>
        <fullName evidence="6">(rape) hypothetical protein</fullName>
    </submittedName>
    <submittedName>
        <fullName evidence="7">BnaA05g26320D protein</fullName>
    </submittedName>
</protein>
<dbReference type="Gramene" id="CDY08396">
    <property type="protein sequence ID" value="CDY08396"/>
    <property type="gene ID" value="GSBRNA2T00000148001"/>
</dbReference>